<evidence type="ECO:0000256" key="1">
    <source>
        <dbReference type="SAM" id="Phobius"/>
    </source>
</evidence>
<evidence type="ECO:0000313" key="3">
    <source>
        <dbReference type="Proteomes" id="UP000003688"/>
    </source>
</evidence>
<reference evidence="2 3" key="1">
    <citation type="journal article" date="2011" name="J. Bacteriol.">
        <title>Genome sequence of 'Pedosphaera parvula' Ellin514, an aerobic Verrucomicrobial isolate from pasture soil.</title>
        <authorList>
            <person name="Kant R."/>
            <person name="van Passel M.W."/>
            <person name="Sangwan P."/>
            <person name="Palva A."/>
            <person name="Lucas S."/>
            <person name="Copeland A."/>
            <person name="Lapidus A."/>
            <person name="Glavina Del Rio T."/>
            <person name="Dalin E."/>
            <person name="Tice H."/>
            <person name="Bruce D."/>
            <person name="Goodwin L."/>
            <person name="Pitluck S."/>
            <person name="Chertkov O."/>
            <person name="Larimer F.W."/>
            <person name="Land M.L."/>
            <person name="Hauser L."/>
            <person name="Brettin T.S."/>
            <person name="Detter J.C."/>
            <person name="Han S."/>
            <person name="de Vos W.M."/>
            <person name="Janssen P.H."/>
            <person name="Smidt H."/>
        </authorList>
    </citation>
    <scope>NUCLEOTIDE SEQUENCE [LARGE SCALE GENOMIC DNA]</scope>
    <source>
        <strain evidence="2 3">Ellin514</strain>
    </source>
</reference>
<dbReference type="EMBL" id="ABOX02000005">
    <property type="protein sequence ID" value="EEF62321.1"/>
    <property type="molecule type" value="Genomic_DNA"/>
</dbReference>
<keyword evidence="1" id="KW-0472">Membrane</keyword>
<protein>
    <submittedName>
        <fullName evidence="2">Uncharacterized protein</fullName>
    </submittedName>
</protein>
<accession>B9XCX5</accession>
<sequence>MAVAAHRSHAYSVYRELQSRHVLSEQPDYDVEKRLRTMANGGMYSLSIAKVGSGICIANALAIGFLFRNPRPISKAAESN</sequence>
<name>B9XCX5_PEDPL</name>
<comment type="caution">
    <text evidence="2">The sequence shown here is derived from an EMBL/GenBank/DDBJ whole genome shotgun (WGS) entry which is preliminary data.</text>
</comment>
<proteinExistence type="predicted"/>
<dbReference type="Proteomes" id="UP000003688">
    <property type="component" value="Unassembled WGS sequence"/>
</dbReference>
<keyword evidence="1" id="KW-0812">Transmembrane</keyword>
<dbReference type="AlphaFoldDB" id="B9XCX5"/>
<organism evidence="2 3">
    <name type="scientific">Pedosphaera parvula (strain Ellin514)</name>
    <dbReference type="NCBI Taxonomy" id="320771"/>
    <lineage>
        <taxon>Bacteria</taxon>
        <taxon>Pseudomonadati</taxon>
        <taxon>Verrucomicrobiota</taxon>
        <taxon>Pedosphaerae</taxon>
        <taxon>Pedosphaerales</taxon>
        <taxon>Pedosphaeraceae</taxon>
        <taxon>Pedosphaera</taxon>
    </lineage>
</organism>
<evidence type="ECO:0000313" key="2">
    <source>
        <dbReference type="EMBL" id="EEF62321.1"/>
    </source>
</evidence>
<keyword evidence="1" id="KW-1133">Transmembrane helix</keyword>
<feature type="transmembrane region" description="Helical" evidence="1">
    <location>
        <begin position="43"/>
        <end position="67"/>
    </location>
</feature>
<keyword evidence="3" id="KW-1185">Reference proteome</keyword>
<gene>
    <name evidence="2" type="ORF">Cflav_PD4956</name>
</gene>